<comment type="similarity">
    <text evidence="3">Belongs to the RBT5 family.</text>
</comment>
<accession>A0AAE0JQY2</accession>
<keyword evidence="10" id="KW-0408">Iron</keyword>
<dbReference type="GeneID" id="87868390"/>
<dbReference type="GO" id="GO:0046872">
    <property type="term" value="F:metal ion binding"/>
    <property type="evidence" value="ECO:0007669"/>
    <property type="project" value="UniProtKB-KW"/>
</dbReference>
<evidence type="ECO:0000313" key="17">
    <source>
        <dbReference type="Proteomes" id="UP001278500"/>
    </source>
</evidence>
<evidence type="ECO:0000256" key="4">
    <source>
        <dbReference type="ARBA" id="ARBA00022475"/>
    </source>
</evidence>
<evidence type="ECO:0000259" key="15">
    <source>
        <dbReference type="Pfam" id="PF05730"/>
    </source>
</evidence>
<evidence type="ECO:0000256" key="13">
    <source>
        <dbReference type="ARBA" id="ARBA00023180"/>
    </source>
</evidence>
<keyword evidence="13" id="KW-0325">Glycoprotein</keyword>
<keyword evidence="11" id="KW-0472">Membrane</keyword>
<evidence type="ECO:0000256" key="9">
    <source>
        <dbReference type="ARBA" id="ARBA00022729"/>
    </source>
</evidence>
<evidence type="ECO:0000256" key="14">
    <source>
        <dbReference type="ARBA" id="ARBA00023288"/>
    </source>
</evidence>
<dbReference type="AlphaFoldDB" id="A0AAE0JQY2"/>
<dbReference type="RefSeq" id="XP_062687403.1">
    <property type="nucleotide sequence ID" value="XM_062831236.1"/>
</dbReference>
<dbReference type="GO" id="GO:0098552">
    <property type="term" value="C:side of membrane"/>
    <property type="evidence" value="ECO:0007669"/>
    <property type="project" value="UniProtKB-KW"/>
</dbReference>
<keyword evidence="7" id="KW-0336">GPI-anchor</keyword>
<dbReference type="EMBL" id="JAUEPP010000001">
    <property type="protein sequence ID" value="KAK3356026.1"/>
    <property type="molecule type" value="Genomic_DNA"/>
</dbReference>
<dbReference type="GO" id="GO:0005576">
    <property type="term" value="C:extracellular region"/>
    <property type="evidence" value="ECO:0007669"/>
    <property type="project" value="UniProtKB-SubCell"/>
</dbReference>
<evidence type="ECO:0000256" key="12">
    <source>
        <dbReference type="ARBA" id="ARBA00023157"/>
    </source>
</evidence>
<reference evidence="16" key="1">
    <citation type="journal article" date="2023" name="Mol. Phylogenet. Evol.">
        <title>Genome-scale phylogeny and comparative genomics of the fungal order Sordariales.</title>
        <authorList>
            <person name="Hensen N."/>
            <person name="Bonometti L."/>
            <person name="Westerberg I."/>
            <person name="Brannstrom I.O."/>
            <person name="Guillou S."/>
            <person name="Cros-Aarteil S."/>
            <person name="Calhoun S."/>
            <person name="Haridas S."/>
            <person name="Kuo A."/>
            <person name="Mondo S."/>
            <person name="Pangilinan J."/>
            <person name="Riley R."/>
            <person name="LaButti K."/>
            <person name="Andreopoulos B."/>
            <person name="Lipzen A."/>
            <person name="Chen C."/>
            <person name="Yan M."/>
            <person name="Daum C."/>
            <person name="Ng V."/>
            <person name="Clum A."/>
            <person name="Steindorff A."/>
            <person name="Ohm R.A."/>
            <person name="Martin F."/>
            <person name="Silar P."/>
            <person name="Natvig D.O."/>
            <person name="Lalanne C."/>
            <person name="Gautier V."/>
            <person name="Ament-Velasquez S.L."/>
            <person name="Kruys A."/>
            <person name="Hutchinson M.I."/>
            <person name="Powell A.J."/>
            <person name="Barry K."/>
            <person name="Miller A.N."/>
            <person name="Grigoriev I.V."/>
            <person name="Debuchy R."/>
            <person name="Gladieux P."/>
            <person name="Hiltunen Thoren M."/>
            <person name="Johannesson H."/>
        </authorList>
    </citation>
    <scope>NUCLEOTIDE SEQUENCE</scope>
    <source>
        <strain evidence="16">CBS 560.94</strain>
    </source>
</reference>
<evidence type="ECO:0000256" key="8">
    <source>
        <dbReference type="ARBA" id="ARBA00022723"/>
    </source>
</evidence>
<dbReference type="PANTHER" id="PTHR37928">
    <property type="entry name" value="CFEM DOMAIN PROTEIN (AFU_ORTHOLOGUE AFUA_6G14090)"/>
    <property type="match status" value="1"/>
</dbReference>
<dbReference type="PANTHER" id="PTHR37928:SF1">
    <property type="entry name" value="CFEM DOMAIN PROTEIN (AFU_ORTHOLOGUE AFUA_6G14090)"/>
    <property type="match status" value="1"/>
</dbReference>
<keyword evidence="9" id="KW-0732">Signal</keyword>
<dbReference type="Proteomes" id="UP001278500">
    <property type="component" value="Unassembled WGS sequence"/>
</dbReference>
<keyword evidence="5" id="KW-0964">Secreted</keyword>
<comment type="subcellular location">
    <subcellularLocation>
        <location evidence="1">Cell membrane</location>
        <topology evidence="1">Lipid-anchor</topology>
        <topology evidence="1">GPI-anchor</topology>
    </subcellularLocation>
    <subcellularLocation>
        <location evidence="2">Secreted</location>
    </subcellularLocation>
</comment>
<evidence type="ECO:0000313" key="16">
    <source>
        <dbReference type="EMBL" id="KAK3356026.1"/>
    </source>
</evidence>
<reference evidence="16" key="2">
    <citation type="submission" date="2023-06" db="EMBL/GenBank/DDBJ databases">
        <authorList>
            <consortium name="Lawrence Berkeley National Laboratory"/>
            <person name="Haridas S."/>
            <person name="Hensen N."/>
            <person name="Bonometti L."/>
            <person name="Westerberg I."/>
            <person name="Brannstrom I.O."/>
            <person name="Guillou S."/>
            <person name="Cros-Aarteil S."/>
            <person name="Calhoun S."/>
            <person name="Kuo A."/>
            <person name="Mondo S."/>
            <person name="Pangilinan J."/>
            <person name="Riley R."/>
            <person name="Labutti K."/>
            <person name="Andreopoulos B."/>
            <person name="Lipzen A."/>
            <person name="Chen C."/>
            <person name="Yanf M."/>
            <person name="Daum C."/>
            <person name="Ng V."/>
            <person name="Clum A."/>
            <person name="Steindorff A."/>
            <person name="Ohm R."/>
            <person name="Martin F."/>
            <person name="Silar P."/>
            <person name="Natvig D."/>
            <person name="Lalanne C."/>
            <person name="Gautier V."/>
            <person name="Ament-Velasquez S.L."/>
            <person name="Kruys A."/>
            <person name="Hutchinson M.I."/>
            <person name="Powell A.J."/>
            <person name="Barry K."/>
            <person name="Miller A.N."/>
            <person name="Grigoriev I.V."/>
            <person name="Debuchy R."/>
            <person name="Gladieux P."/>
            <person name="Thoren M.H."/>
            <person name="Johannesson H."/>
        </authorList>
    </citation>
    <scope>NUCLEOTIDE SEQUENCE</scope>
    <source>
        <strain evidence="16">CBS 560.94</strain>
    </source>
</reference>
<evidence type="ECO:0000256" key="10">
    <source>
        <dbReference type="ARBA" id="ARBA00023004"/>
    </source>
</evidence>
<dbReference type="Pfam" id="PF05730">
    <property type="entry name" value="CFEM"/>
    <property type="match status" value="1"/>
</dbReference>
<keyword evidence="4" id="KW-1003">Cell membrane</keyword>
<evidence type="ECO:0000256" key="2">
    <source>
        <dbReference type="ARBA" id="ARBA00004613"/>
    </source>
</evidence>
<comment type="caution">
    <text evidence="16">The sequence shown here is derived from an EMBL/GenBank/DDBJ whole genome shotgun (WGS) entry which is preliminary data.</text>
</comment>
<keyword evidence="6" id="KW-0349">Heme</keyword>
<evidence type="ECO:0000256" key="7">
    <source>
        <dbReference type="ARBA" id="ARBA00022622"/>
    </source>
</evidence>
<evidence type="ECO:0000256" key="11">
    <source>
        <dbReference type="ARBA" id="ARBA00023136"/>
    </source>
</evidence>
<keyword evidence="14" id="KW-0449">Lipoprotein</keyword>
<keyword evidence="12" id="KW-1015">Disulfide bond</keyword>
<proteinExistence type="inferred from homology"/>
<evidence type="ECO:0000256" key="5">
    <source>
        <dbReference type="ARBA" id="ARBA00022525"/>
    </source>
</evidence>
<dbReference type="GO" id="GO:0005886">
    <property type="term" value="C:plasma membrane"/>
    <property type="evidence" value="ECO:0007669"/>
    <property type="project" value="UniProtKB-SubCell"/>
</dbReference>
<evidence type="ECO:0000256" key="1">
    <source>
        <dbReference type="ARBA" id="ARBA00004609"/>
    </source>
</evidence>
<sequence>MFNQAYTMNCPPYPNGRPNLECLCNDVNFFNGIGDCAFRACYTQDAENTLGLAVIYCTDRR</sequence>
<organism evidence="16 17">
    <name type="scientific">Neurospora tetraspora</name>
    <dbReference type="NCBI Taxonomy" id="94610"/>
    <lineage>
        <taxon>Eukaryota</taxon>
        <taxon>Fungi</taxon>
        <taxon>Dikarya</taxon>
        <taxon>Ascomycota</taxon>
        <taxon>Pezizomycotina</taxon>
        <taxon>Sordariomycetes</taxon>
        <taxon>Sordariomycetidae</taxon>
        <taxon>Sordariales</taxon>
        <taxon>Sordariaceae</taxon>
        <taxon>Neurospora</taxon>
    </lineage>
</organism>
<dbReference type="InterPro" id="IPR008427">
    <property type="entry name" value="Extracellular_membr_CFEM_dom"/>
</dbReference>
<gene>
    <name evidence="16" type="ORF">B0H65DRAFT_66092</name>
</gene>
<name>A0AAE0JQY2_9PEZI</name>
<evidence type="ECO:0000256" key="3">
    <source>
        <dbReference type="ARBA" id="ARBA00010031"/>
    </source>
</evidence>
<evidence type="ECO:0000256" key="6">
    <source>
        <dbReference type="ARBA" id="ARBA00022617"/>
    </source>
</evidence>
<protein>
    <recommendedName>
        <fullName evidence="15">CFEM domain-containing protein</fullName>
    </recommendedName>
</protein>
<feature type="domain" description="CFEM" evidence="15">
    <location>
        <begin position="19"/>
        <end position="57"/>
    </location>
</feature>
<keyword evidence="17" id="KW-1185">Reference proteome</keyword>
<keyword evidence="8" id="KW-0479">Metal-binding</keyword>
<dbReference type="InterPro" id="IPR051735">
    <property type="entry name" value="CFEM_domain"/>
</dbReference>